<keyword evidence="2" id="KW-1133">Transmembrane helix</keyword>
<keyword evidence="2" id="KW-0812">Transmembrane</keyword>
<name>A0A1G5BLS1_9FIRM</name>
<organism evidence="3 4">
    <name type="scientific">Alkaliphilus peptidifermentans DSM 18978</name>
    <dbReference type="NCBI Taxonomy" id="1120976"/>
    <lineage>
        <taxon>Bacteria</taxon>
        <taxon>Bacillati</taxon>
        <taxon>Bacillota</taxon>
        <taxon>Clostridia</taxon>
        <taxon>Peptostreptococcales</taxon>
        <taxon>Natronincolaceae</taxon>
        <taxon>Alkaliphilus</taxon>
    </lineage>
</organism>
<dbReference type="OrthoDB" id="1948482at2"/>
<dbReference type="STRING" id="1120976.SAMN03080606_00451"/>
<sequence>MIKSKVLSFSKKVLIEFFILVFIIGFFSKSFISYSLPQARSVLAFSGTFNESISIEGGLKYKDVYLVRLGSRVIVRDFFIEPGRRVSKGTPLFQINLDYGINDYQQQNGELQIKIERERNNLTRLHSTSFLIDESNIASLKRRIQQEEAELDRLNSLYQSGAIPLTDVEKKDNELLNLKENLMIEEIKMKEKALDVELQIKEGHNTIARLEAEILENERKNEFYANIGDDGIYYAEFDGIIVSRGQANKVIPIDETIMEIAVITEDTSVMRRDLIFSGLVPVEYADYFEIGKSVYIEILDLKESIRFRVTDVSYGDKDYVRVEGDFIDERISRIVPLRNYKGVVKKQNYGSNVVPKSAVITTNFKPGEVGKVFLVETTEGILGKQHTAREVEITIDEVGDQRVSIIGLEGYENPRVITNLSYKIRDGVKVFHGN</sequence>
<dbReference type="Proteomes" id="UP000198636">
    <property type="component" value="Unassembled WGS sequence"/>
</dbReference>
<evidence type="ECO:0000256" key="2">
    <source>
        <dbReference type="SAM" id="Phobius"/>
    </source>
</evidence>
<dbReference type="EMBL" id="FMUS01000002">
    <property type="protein sequence ID" value="SCX90850.1"/>
    <property type="molecule type" value="Genomic_DNA"/>
</dbReference>
<proteinExistence type="predicted"/>
<keyword evidence="2" id="KW-0472">Membrane</keyword>
<evidence type="ECO:0000256" key="1">
    <source>
        <dbReference type="SAM" id="Coils"/>
    </source>
</evidence>
<accession>A0A1G5BLS1</accession>
<evidence type="ECO:0000313" key="4">
    <source>
        <dbReference type="Proteomes" id="UP000198636"/>
    </source>
</evidence>
<dbReference type="AlphaFoldDB" id="A0A1G5BLS1"/>
<feature type="transmembrane region" description="Helical" evidence="2">
    <location>
        <begin position="12"/>
        <end position="32"/>
    </location>
</feature>
<gene>
    <name evidence="3" type="ORF">SAMN03080606_00451</name>
</gene>
<evidence type="ECO:0000313" key="3">
    <source>
        <dbReference type="EMBL" id="SCX90850.1"/>
    </source>
</evidence>
<evidence type="ECO:0008006" key="5">
    <source>
        <dbReference type="Google" id="ProtNLM"/>
    </source>
</evidence>
<keyword evidence="1" id="KW-0175">Coiled coil</keyword>
<dbReference type="RefSeq" id="WP_091539489.1">
    <property type="nucleotide sequence ID" value="NZ_FMUS01000002.1"/>
</dbReference>
<keyword evidence="4" id="KW-1185">Reference proteome</keyword>
<reference evidence="3 4" key="1">
    <citation type="submission" date="2016-10" db="EMBL/GenBank/DDBJ databases">
        <authorList>
            <person name="de Groot N.N."/>
        </authorList>
    </citation>
    <scope>NUCLEOTIDE SEQUENCE [LARGE SCALE GENOMIC DNA]</scope>
    <source>
        <strain evidence="3 4">DSM 18978</strain>
    </source>
</reference>
<protein>
    <recommendedName>
        <fullName evidence="5">Multidrug efflux pump subunit AcrA (Membrane-fusion protein)</fullName>
    </recommendedName>
</protein>
<feature type="coiled-coil region" evidence="1">
    <location>
        <begin position="101"/>
        <end position="227"/>
    </location>
</feature>